<organism evidence="2">
    <name type="scientific">Zea mays</name>
    <name type="common">Maize</name>
    <dbReference type="NCBI Taxonomy" id="4577"/>
    <lineage>
        <taxon>Eukaryota</taxon>
        <taxon>Viridiplantae</taxon>
        <taxon>Streptophyta</taxon>
        <taxon>Embryophyta</taxon>
        <taxon>Tracheophyta</taxon>
        <taxon>Spermatophyta</taxon>
        <taxon>Magnoliopsida</taxon>
        <taxon>Liliopsida</taxon>
        <taxon>Poales</taxon>
        <taxon>Poaceae</taxon>
        <taxon>PACMAD clade</taxon>
        <taxon>Panicoideae</taxon>
        <taxon>Andropogonodae</taxon>
        <taxon>Andropogoneae</taxon>
        <taxon>Tripsacinae</taxon>
        <taxon>Zea</taxon>
    </lineage>
</organism>
<protein>
    <submittedName>
        <fullName evidence="2">Transcription factor PERIANTHIA</fullName>
    </submittedName>
</protein>
<feature type="compositionally biased region" description="Basic residues" evidence="1">
    <location>
        <begin position="59"/>
        <end position="69"/>
    </location>
</feature>
<accession>A0A1D6LWH3</accession>
<evidence type="ECO:0000256" key="1">
    <source>
        <dbReference type="SAM" id="MobiDB-lite"/>
    </source>
</evidence>
<proteinExistence type="predicted"/>
<sequence>MTPWSAAAHFENWGDSGSSSPPARQTAHRRRHGGGGAMAQSVDGHDNSLPACKVEPRDHKRRGGLRKTRGGPEKPDEEEVRTLWSWKTAGPSCPILSRSFKGQGSRGCSLQVDAPEIMDAPLEADDLFFFSFTLLSSCSLNSDPVQCKA</sequence>
<feature type="region of interest" description="Disordered" evidence="1">
    <location>
        <begin position="1"/>
        <end position="79"/>
    </location>
</feature>
<dbReference type="ExpressionAtlas" id="A0A1D6LWH3">
    <property type="expression patterns" value="baseline and differential"/>
</dbReference>
<dbReference type="AlphaFoldDB" id="A0A1D6LWH3"/>
<gene>
    <name evidence="2" type="ORF">ZEAMMB73_Zm00001d037316</name>
</gene>
<name>A0A1D6LWH3_MAIZE</name>
<reference evidence="2" key="1">
    <citation type="submission" date="2015-12" db="EMBL/GenBank/DDBJ databases">
        <title>Update maize B73 reference genome by single molecule sequencing technologies.</title>
        <authorList>
            <consortium name="Maize Genome Sequencing Project"/>
            <person name="Ware D."/>
        </authorList>
    </citation>
    <scope>NUCLEOTIDE SEQUENCE</scope>
    <source>
        <tissue evidence="2">Seedling</tissue>
    </source>
</reference>
<evidence type="ECO:0000313" key="2">
    <source>
        <dbReference type="EMBL" id="AQK83583.1"/>
    </source>
</evidence>
<dbReference type="EMBL" id="CM000782">
    <property type="protein sequence ID" value="AQK83583.1"/>
    <property type="molecule type" value="Genomic_DNA"/>
</dbReference>